<gene>
    <name evidence="2" type="ORF">DUNSADRAFT_18211</name>
</gene>
<keyword evidence="1" id="KW-0472">Membrane</keyword>
<dbReference type="EMBL" id="MU069528">
    <property type="protein sequence ID" value="KAF5839930.1"/>
    <property type="molecule type" value="Genomic_DNA"/>
</dbReference>
<keyword evidence="1" id="KW-0812">Transmembrane</keyword>
<name>A0ABQ7GZ99_DUNSA</name>
<organism evidence="2 3">
    <name type="scientific">Dunaliella salina</name>
    <name type="common">Green alga</name>
    <name type="synonym">Protococcus salinus</name>
    <dbReference type="NCBI Taxonomy" id="3046"/>
    <lineage>
        <taxon>Eukaryota</taxon>
        <taxon>Viridiplantae</taxon>
        <taxon>Chlorophyta</taxon>
        <taxon>core chlorophytes</taxon>
        <taxon>Chlorophyceae</taxon>
        <taxon>CS clade</taxon>
        <taxon>Chlamydomonadales</taxon>
        <taxon>Dunaliellaceae</taxon>
        <taxon>Dunaliella</taxon>
    </lineage>
</organism>
<evidence type="ECO:0000313" key="3">
    <source>
        <dbReference type="Proteomes" id="UP000815325"/>
    </source>
</evidence>
<feature type="transmembrane region" description="Helical" evidence="1">
    <location>
        <begin position="33"/>
        <end position="51"/>
    </location>
</feature>
<evidence type="ECO:0008006" key="4">
    <source>
        <dbReference type="Google" id="ProtNLM"/>
    </source>
</evidence>
<keyword evidence="1" id="KW-1133">Transmembrane helix</keyword>
<reference evidence="2" key="1">
    <citation type="submission" date="2017-08" db="EMBL/GenBank/DDBJ databases">
        <authorList>
            <person name="Polle J.E."/>
            <person name="Barry K."/>
            <person name="Cushman J."/>
            <person name="Schmutz J."/>
            <person name="Tran D."/>
            <person name="Hathwaick L.T."/>
            <person name="Yim W.C."/>
            <person name="Jenkins J."/>
            <person name="Mckie-Krisberg Z.M."/>
            <person name="Prochnik S."/>
            <person name="Lindquist E."/>
            <person name="Dockter R.B."/>
            <person name="Adam C."/>
            <person name="Molina H."/>
            <person name="Bunkerborg J."/>
            <person name="Jin E."/>
            <person name="Buchheim M."/>
            <person name="Magnuson J."/>
        </authorList>
    </citation>
    <scope>NUCLEOTIDE SEQUENCE</scope>
    <source>
        <strain evidence="2">CCAP 19/18</strain>
    </source>
</reference>
<sequence>MQVLWSVAVAKPENFWWSVVRRLEMQTQRHDRSLAVILLIIHSVCSSILVCRMSTMLLTDPSLMDSMTARGHVPFKQYERSKTCHVESMFRLRYYNKHGAREEIVWGGHLASNAICRSLAQGPTQPATHFPRPQR</sequence>
<evidence type="ECO:0000256" key="1">
    <source>
        <dbReference type="SAM" id="Phobius"/>
    </source>
</evidence>
<accession>A0ABQ7GZ99</accession>
<evidence type="ECO:0000313" key="2">
    <source>
        <dbReference type="EMBL" id="KAF5839930.1"/>
    </source>
</evidence>
<keyword evidence="3" id="KW-1185">Reference proteome</keyword>
<dbReference type="Proteomes" id="UP000815325">
    <property type="component" value="Unassembled WGS sequence"/>
</dbReference>
<protein>
    <recommendedName>
        <fullName evidence="4">Encoded protein</fullName>
    </recommendedName>
</protein>
<comment type="caution">
    <text evidence="2">The sequence shown here is derived from an EMBL/GenBank/DDBJ whole genome shotgun (WGS) entry which is preliminary data.</text>
</comment>
<proteinExistence type="predicted"/>